<dbReference type="InterPro" id="IPR029058">
    <property type="entry name" value="AB_hydrolase_fold"/>
</dbReference>
<evidence type="ECO:0000256" key="2">
    <source>
        <dbReference type="ARBA" id="ARBA00022729"/>
    </source>
</evidence>
<comment type="similarity">
    <text evidence="4">Belongs to the AB hydrolase superfamily. FUS2 hydrolase family.</text>
</comment>
<dbReference type="SUPFAM" id="SSF53474">
    <property type="entry name" value="alpha/beta-Hydrolases"/>
    <property type="match status" value="2"/>
</dbReference>
<dbReference type="Proteomes" id="UP001357452">
    <property type="component" value="Unassembled WGS sequence"/>
</dbReference>
<dbReference type="InterPro" id="IPR054579">
    <property type="entry name" value="GCE-like_dom"/>
</dbReference>
<dbReference type="InterPro" id="IPR000073">
    <property type="entry name" value="AB_hydrolase_1"/>
</dbReference>
<evidence type="ECO:0000259" key="5">
    <source>
        <dbReference type="Pfam" id="PF12697"/>
    </source>
</evidence>
<sequence length="775" mass="88392">MKRLAILGLSLTIGVSTLARGFPKLMEDTTKLARIRDWVISVLPPDHTPYGTVSPVDKTFADWVHRTGALPPDFDAMPSIVSLPHPLILDEGRKNTPVKTLAQWQQKKAQLRKDLEYYIIGSIPPAPEKMESKILEEVKEGEVIRRIVELSFGPGNQAKMTIELMIPPGQGPFPVFMTQWNHREWAQIALRRGYIGCVYAAADIKDDTEAYTQIWWPQYDFSRLGRRLYGTSRVVDYLYQLPFVDKEKIALTGHSRNGKLSLMTAAFDERIKAVITSSAGTGGELPWRYCSYYYDVEDLALLTTSQPTWFHPRLRFFVGREHKLPIDQNSFMALVAPRGLMLSTAQNEHASNVWGMEQAYHTTLPVFQFLGKPENFTMRVRHSKHGVNAQDLEDYIDFFDYVFGRSSYKPVYKFFNTYKFENWKQQSGEAVDPTRYAVRDGRIQASSLTAWEQTKPHVLSQLRWLLGTEPPGVKNPGPMTMEKKGRGEDYVFGSFITRPTATSKMKIMPINPYFGFGDNLYGYVYYPADEKGNPIRKDLPVVVYLHEFDYSKGFGAMGWQHKIQWFFEKLTAKGYAVFAFDMAGFGTRLEEGIRFYDRYPNWSKMGKLLADVRSAVDALEKLEFIDGKRIYLMGYSLGAKVGLMSAALDTRVAGVFSVAGFAPWREVSLDAEGLQVYSHLHGLIPKLGFFVGHERRIPVDYPEIIASIAPRPVWIIAPELDRNHPVAAVRSALEEVGKVYRLYGASNMLTHVYVNDYNRFSAEMQQQLLDWLPQP</sequence>
<dbReference type="GO" id="GO:0016787">
    <property type="term" value="F:hydrolase activity"/>
    <property type="evidence" value="ECO:0007669"/>
    <property type="project" value="UniProtKB-KW"/>
</dbReference>
<evidence type="ECO:0000313" key="8">
    <source>
        <dbReference type="Proteomes" id="UP001357452"/>
    </source>
</evidence>
<dbReference type="InterPro" id="IPR050261">
    <property type="entry name" value="FrsA_esterase"/>
</dbReference>
<evidence type="ECO:0000259" key="6">
    <source>
        <dbReference type="Pfam" id="PF22244"/>
    </source>
</evidence>
<evidence type="ECO:0000256" key="1">
    <source>
        <dbReference type="ARBA" id="ARBA00022487"/>
    </source>
</evidence>
<dbReference type="RefSeq" id="WP_330973758.1">
    <property type="nucleotide sequence ID" value="NZ_JAZGLY010000002.1"/>
</dbReference>
<keyword evidence="3 7" id="KW-0378">Hydrolase</keyword>
<dbReference type="PANTHER" id="PTHR22946">
    <property type="entry name" value="DIENELACTONE HYDROLASE DOMAIN-CONTAINING PROTEIN-RELATED"/>
    <property type="match status" value="1"/>
</dbReference>
<keyword evidence="1" id="KW-0719">Serine esterase</keyword>
<gene>
    <name evidence="7" type="ORF">V2H41_03595</name>
</gene>
<feature type="domain" description="AB hydrolase-1" evidence="5">
    <location>
        <begin position="553"/>
        <end position="694"/>
    </location>
</feature>
<proteinExistence type="inferred from homology"/>
<comment type="caution">
    <text evidence="7">The sequence shown here is derived from an EMBL/GenBank/DDBJ whole genome shotgun (WGS) entry which is preliminary data.</text>
</comment>
<keyword evidence="2" id="KW-0732">Signal</keyword>
<keyword evidence="8" id="KW-1185">Reference proteome</keyword>
<dbReference type="EMBL" id="JAZGLY010000002">
    <property type="protein sequence ID" value="MEE6186348.1"/>
    <property type="molecule type" value="Genomic_DNA"/>
</dbReference>
<evidence type="ECO:0000256" key="4">
    <source>
        <dbReference type="ARBA" id="ARBA00038115"/>
    </source>
</evidence>
<organism evidence="7 8">
    <name type="scientific">Niabella digestorum</name>
    <dbReference type="NCBI Taxonomy" id="3117701"/>
    <lineage>
        <taxon>Bacteria</taxon>
        <taxon>Pseudomonadati</taxon>
        <taxon>Bacteroidota</taxon>
        <taxon>Chitinophagia</taxon>
        <taxon>Chitinophagales</taxon>
        <taxon>Chitinophagaceae</taxon>
        <taxon>Niabella</taxon>
    </lineage>
</organism>
<dbReference type="PANTHER" id="PTHR22946:SF9">
    <property type="entry name" value="POLYKETIDE TRANSFERASE AF380"/>
    <property type="match status" value="1"/>
</dbReference>
<evidence type="ECO:0000313" key="7">
    <source>
        <dbReference type="EMBL" id="MEE6186348.1"/>
    </source>
</evidence>
<reference evidence="7 8" key="1">
    <citation type="submission" date="2024-01" db="EMBL/GenBank/DDBJ databases">
        <title>Niabella digestum sp. nov., isolated from waste digestion system.</title>
        <authorList>
            <person name="Zhang L."/>
        </authorList>
    </citation>
    <scope>NUCLEOTIDE SEQUENCE [LARGE SCALE GENOMIC DNA]</scope>
    <source>
        <strain evidence="7 8">A18</strain>
    </source>
</reference>
<name>A0ABU7RED4_9BACT</name>
<feature type="domain" description="4-O-methyl-glucuronoyl methylesterase-like" evidence="6">
    <location>
        <begin position="155"/>
        <end position="371"/>
    </location>
</feature>
<evidence type="ECO:0000256" key="3">
    <source>
        <dbReference type="ARBA" id="ARBA00022801"/>
    </source>
</evidence>
<protein>
    <submittedName>
        <fullName evidence="7">Alpha/beta fold hydrolase</fullName>
    </submittedName>
</protein>
<accession>A0ABU7RED4</accession>
<dbReference type="Pfam" id="PF12697">
    <property type="entry name" value="Abhydrolase_6"/>
    <property type="match status" value="1"/>
</dbReference>
<dbReference type="Gene3D" id="3.40.50.1820">
    <property type="entry name" value="alpha/beta hydrolase"/>
    <property type="match status" value="2"/>
</dbReference>
<dbReference type="Pfam" id="PF22244">
    <property type="entry name" value="GCE_fung"/>
    <property type="match status" value="1"/>
</dbReference>